<protein>
    <submittedName>
        <fullName evidence="2">Uncharacterized protein</fullName>
    </submittedName>
</protein>
<evidence type="ECO:0000313" key="3">
    <source>
        <dbReference type="Proteomes" id="UP001431209"/>
    </source>
</evidence>
<reference evidence="2 3" key="1">
    <citation type="submission" date="2024-03" db="EMBL/GenBank/DDBJ databases">
        <title>The Acrasis kona genome and developmental transcriptomes reveal deep origins of eukaryotic multicellular pathways.</title>
        <authorList>
            <person name="Sheikh S."/>
            <person name="Fu C.-J."/>
            <person name="Brown M.W."/>
            <person name="Baldauf S.L."/>
        </authorList>
    </citation>
    <scope>NUCLEOTIDE SEQUENCE [LARGE SCALE GENOMIC DNA]</scope>
    <source>
        <strain evidence="2 3">ATCC MYA-3509</strain>
    </source>
</reference>
<organism evidence="2 3">
    <name type="scientific">Acrasis kona</name>
    <dbReference type="NCBI Taxonomy" id="1008807"/>
    <lineage>
        <taxon>Eukaryota</taxon>
        <taxon>Discoba</taxon>
        <taxon>Heterolobosea</taxon>
        <taxon>Tetramitia</taxon>
        <taxon>Eutetramitia</taxon>
        <taxon>Acrasidae</taxon>
        <taxon>Acrasis</taxon>
    </lineage>
</organism>
<name>A0AAW2YPL7_9EUKA</name>
<dbReference type="Proteomes" id="UP001431209">
    <property type="component" value="Unassembled WGS sequence"/>
</dbReference>
<evidence type="ECO:0000313" key="2">
    <source>
        <dbReference type="EMBL" id="KAL0479411.1"/>
    </source>
</evidence>
<keyword evidence="3" id="KW-1185">Reference proteome</keyword>
<dbReference type="EMBL" id="JAOPGA020000554">
    <property type="protein sequence ID" value="KAL0479411.1"/>
    <property type="molecule type" value="Genomic_DNA"/>
</dbReference>
<comment type="caution">
    <text evidence="2">The sequence shown here is derived from an EMBL/GenBank/DDBJ whole genome shotgun (WGS) entry which is preliminary data.</text>
</comment>
<feature type="compositionally biased region" description="Polar residues" evidence="1">
    <location>
        <begin position="66"/>
        <end position="75"/>
    </location>
</feature>
<proteinExistence type="predicted"/>
<feature type="non-terminal residue" evidence="2">
    <location>
        <position position="109"/>
    </location>
</feature>
<sequence>MVGNEKQKIGRGSYIKNVTLAKYRLRQNQKQLELLKDVRKIIRKEFERQARPPTQTPVPNDEDQIESSNQENLVTPNPVEEIPEGFSPLHDINTNEVPVDIAVTSSPNT</sequence>
<accession>A0AAW2YPL7</accession>
<evidence type="ECO:0000256" key="1">
    <source>
        <dbReference type="SAM" id="MobiDB-lite"/>
    </source>
</evidence>
<feature type="region of interest" description="Disordered" evidence="1">
    <location>
        <begin position="45"/>
        <end position="109"/>
    </location>
</feature>
<gene>
    <name evidence="2" type="ORF">AKO1_006438</name>
</gene>
<dbReference type="AlphaFoldDB" id="A0AAW2YPL7"/>